<sequence>MRGANLTGQAPPALPGVPFPVDFDRLIWDADRLFNPLHGDKLLDFHVSGTKDGYVCLSIALPEGMTRGFVSMLESLCCFMRAVDIKSRSASAYAKVMDPAFLEERERLHEEFKREVCALFDGFTSQGVERKEAIKRTNAALKASGSPWATFDTVQWVLRSCGRFRRAKVQGCP</sequence>
<evidence type="ECO:0000313" key="1">
    <source>
        <dbReference type="EMBL" id="QSV45137.1"/>
    </source>
</evidence>
<keyword evidence="2" id="KW-1185">Reference proteome</keyword>
<dbReference type="EMBL" id="CP071382">
    <property type="protein sequence ID" value="QSV45137.1"/>
    <property type="molecule type" value="Genomic_DNA"/>
</dbReference>
<gene>
    <name evidence="1" type="ORF">JZM60_13465</name>
</gene>
<proteinExistence type="predicted"/>
<reference evidence="1 2" key="1">
    <citation type="submission" date="2021-03" db="EMBL/GenBank/DDBJ databases">
        <title>Geobacter metallireducens gen. nov. sp. nov., a microorganism capable of coupling the complete oxidation of organic compounds to the reduction of iron and other metals.</title>
        <authorList>
            <person name="Li Y."/>
        </authorList>
    </citation>
    <scope>NUCLEOTIDE SEQUENCE [LARGE SCALE GENOMIC DNA]</scope>
    <source>
        <strain evidence="1 2">Jerry-YX</strain>
    </source>
</reference>
<dbReference type="RefSeq" id="WP_207162943.1">
    <property type="nucleotide sequence ID" value="NZ_CP071382.1"/>
</dbReference>
<accession>A0ABX7Q1P5</accession>
<organism evidence="1 2">
    <name type="scientific">Geobacter benzoatilyticus</name>
    <dbReference type="NCBI Taxonomy" id="2815309"/>
    <lineage>
        <taxon>Bacteria</taxon>
        <taxon>Pseudomonadati</taxon>
        <taxon>Thermodesulfobacteriota</taxon>
        <taxon>Desulfuromonadia</taxon>
        <taxon>Geobacterales</taxon>
        <taxon>Geobacteraceae</taxon>
        <taxon>Geobacter</taxon>
    </lineage>
</organism>
<evidence type="ECO:0000313" key="2">
    <source>
        <dbReference type="Proteomes" id="UP000663651"/>
    </source>
</evidence>
<protein>
    <submittedName>
        <fullName evidence="1">Uncharacterized protein</fullName>
    </submittedName>
</protein>
<name>A0ABX7Q1P5_9BACT</name>
<dbReference type="Proteomes" id="UP000663651">
    <property type="component" value="Chromosome"/>
</dbReference>